<reference evidence="1 2" key="1">
    <citation type="journal article" date="2021" name="Elife">
        <title>Chloroplast acquisition without the gene transfer in kleptoplastic sea slugs, Plakobranchus ocellatus.</title>
        <authorList>
            <person name="Maeda T."/>
            <person name="Takahashi S."/>
            <person name="Yoshida T."/>
            <person name="Shimamura S."/>
            <person name="Takaki Y."/>
            <person name="Nagai Y."/>
            <person name="Toyoda A."/>
            <person name="Suzuki Y."/>
            <person name="Arimoto A."/>
            <person name="Ishii H."/>
            <person name="Satoh N."/>
            <person name="Nishiyama T."/>
            <person name="Hasebe M."/>
            <person name="Maruyama T."/>
            <person name="Minagawa J."/>
            <person name="Obokata J."/>
            <person name="Shigenobu S."/>
        </authorList>
    </citation>
    <scope>NUCLEOTIDE SEQUENCE [LARGE SCALE GENOMIC DNA]</scope>
</reference>
<accession>A0AAV3YJZ7</accession>
<evidence type="ECO:0000313" key="2">
    <source>
        <dbReference type="Proteomes" id="UP000735302"/>
    </source>
</evidence>
<evidence type="ECO:0008006" key="3">
    <source>
        <dbReference type="Google" id="ProtNLM"/>
    </source>
</evidence>
<dbReference type="Proteomes" id="UP000735302">
    <property type="component" value="Unassembled WGS sequence"/>
</dbReference>
<organism evidence="1 2">
    <name type="scientific">Plakobranchus ocellatus</name>
    <dbReference type="NCBI Taxonomy" id="259542"/>
    <lineage>
        <taxon>Eukaryota</taxon>
        <taxon>Metazoa</taxon>
        <taxon>Spiralia</taxon>
        <taxon>Lophotrochozoa</taxon>
        <taxon>Mollusca</taxon>
        <taxon>Gastropoda</taxon>
        <taxon>Heterobranchia</taxon>
        <taxon>Euthyneura</taxon>
        <taxon>Panpulmonata</taxon>
        <taxon>Sacoglossa</taxon>
        <taxon>Placobranchoidea</taxon>
        <taxon>Plakobranchidae</taxon>
        <taxon>Plakobranchus</taxon>
    </lineage>
</organism>
<name>A0AAV3YJZ7_9GAST</name>
<sequence length="117" mass="13318">MALDEIITRHASLYCRWSVSLSPGAIWGEDDPLEFPFSCVCPATLCGRRIDQPDQDERTPICEHGNQWSAWLGIVYSLNERRDYGQAQRWKKNVTCRNLFSILNHTAKVCVTKASSS</sequence>
<proteinExistence type="predicted"/>
<evidence type="ECO:0000313" key="1">
    <source>
        <dbReference type="EMBL" id="GFN83191.1"/>
    </source>
</evidence>
<protein>
    <recommendedName>
        <fullName evidence="3">SWIM-type domain-containing protein</fullName>
    </recommendedName>
</protein>
<keyword evidence="2" id="KW-1185">Reference proteome</keyword>
<gene>
    <name evidence="1" type="ORF">PoB_000969700</name>
</gene>
<comment type="caution">
    <text evidence="1">The sequence shown here is derived from an EMBL/GenBank/DDBJ whole genome shotgun (WGS) entry which is preliminary data.</text>
</comment>
<dbReference type="EMBL" id="BLXT01001108">
    <property type="protein sequence ID" value="GFN83191.1"/>
    <property type="molecule type" value="Genomic_DNA"/>
</dbReference>
<dbReference type="AlphaFoldDB" id="A0AAV3YJZ7"/>